<protein>
    <submittedName>
        <fullName evidence="2">Mucin 2, oligomeric mucus/gel-forming</fullName>
    </submittedName>
</protein>
<feature type="region of interest" description="Disordered" evidence="1">
    <location>
        <begin position="1280"/>
        <end position="1304"/>
    </location>
</feature>
<feature type="region of interest" description="Disordered" evidence="1">
    <location>
        <begin position="249"/>
        <end position="727"/>
    </location>
</feature>
<organism evidence="2 3">
    <name type="scientific">Thanatephorus cucumeris (strain AG1-IB / isolate 7/3/14)</name>
    <name type="common">Lettuce bottom rot fungus</name>
    <name type="synonym">Rhizoctonia solani</name>
    <dbReference type="NCBI Taxonomy" id="1108050"/>
    <lineage>
        <taxon>Eukaryota</taxon>
        <taxon>Fungi</taxon>
        <taxon>Dikarya</taxon>
        <taxon>Basidiomycota</taxon>
        <taxon>Agaricomycotina</taxon>
        <taxon>Agaricomycetes</taxon>
        <taxon>Cantharellales</taxon>
        <taxon>Ceratobasidiaceae</taxon>
        <taxon>Rhizoctonia</taxon>
        <taxon>Rhizoctonia solani AG-1</taxon>
    </lineage>
</organism>
<feature type="compositionally biased region" description="Low complexity" evidence="1">
    <location>
        <begin position="976"/>
        <end position="987"/>
    </location>
</feature>
<feature type="compositionally biased region" description="Polar residues" evidence="1">
    <location>
        <begin position="629"/>
        <end position="639"/>
    </location>
</feature>
<feature type="region of interest" description="Disordered" evidence="1">
    <location>
        <begin position="1058"/>
        <end position="1080"/>
    </location>
</feature>
<name>A0A0B7FQQ8_THACB</name>
<evidence type="ECO:0000313" key="3">
    <source>
        <dbReference type="Proteomes" id="UP000059188"/>
    </source>
</evidence>
<feature type="compositionally biased region" description="Basic and acidic residues" evidence="1">
    <location>
        <begin position="298"/>
        <end position="307"/>
    </location>
</feature>
<sequence>MTKRRTREDEDALLMPPPLAPTTATGLAPSIEGDSHPPSRYLAPTSPSRRFAVASGSGRPSFGRFNSTGPEGRNALDNIGYAPENIPTPRTTRPFSAVGGTRKRQKGLKLLPTTSTSPILPKSSLPTVEPSDRPSASTKHDEKDDHEYIVDSSDDEGPVPFNLHPKDILRSPKMARNQSAHLGKDRTATRLGPTASSSRIPLGTTLARRKTIGSRFGITPARVVTTSTLPATTSARLSNPVGFIDPTPIPLNLAPTTQTPRQVKSPFLPEVTPSGSRPRSLVSSTSHSVRTASQPSVRRLDPRRLARSDLAISPTRAVPPIGEASAGTKRRPVSKSTSPPTDPKRPRISLPSPPAVEDIIVVSSSDDDEPGANPGETSAGGLRGRDEGEWETEETEREVRPPSPSPSLGEYRPAPSASRLRPRSASSDIVLIGSRPHSTTGRNSNEEVPLDSCKEVSRQSPREVAAEPTAPAPPEEVLIPFVHPKGASPTTPCSHRSSSSEQPQIYRKRATRRAQSSKSPRFVAGETGTGRRIRRRIRMPELSPSPRETGTSLSSQKQGDEASPHPVEPAPERIERATLSPKKSSPLVELGSPSPSPPWTGKPLFRPPTTSISSLTTSSKDRRPRDLPPQTTVGWSQLGETEPAPSRDAELPPPRDSAQPFEPSNNEPAETPGEDPLQSMYDEPTHRPPQYQVAGPSHEAPVSPERTSRRSMAPSYSNLSLISSMPPPTLSSVALARPPVVSRLRMECVLLPRASKATRRALERFKRKDKGKGKDPSEYPSQQPSASASQAEDPSTPDSSPQAPRVKYLVIDPQLALPSYYESLPPEIEESSERYCHCCRTRSVAGTIKMRCRSMTRRRKKGIPHGEAHECGLYWCQRCIAKHDIPFNPLGNFRCPLCTGTCDCDVCRRERGQEPLGRRAVKVVKVKPGKRSLDAFVKGRVTSGSGSRTSNPSNPTVTPSGSIAEIADSAIPLTMPPESTSSPSNPNADSTTSARRASDPGSLSKPTPTTWYGRRPPPPLRHRRVSEGHILSTETDIFIPRGPRKSEFMVDTSLEQVDESLEYSEEPESEEDEPADENEPVAEDRLQAFEGDYSAAGDVSLLDADSGAFELGIDDRLDDSAHDMGDTRGTNELGGLSVASGSIDIVVENSTIDPGVVENLGDSTVEGGFSTTHTPAIPASPTSTEVPIGTLAYPPSDSDGSQAGAHTPVPPAPEDIISTSAGTLDAATPLGILEYTPTAGILDEIPVAVIHDSLADIFNETIQGVAESDTTTLAHDYGSASLGQQTSETDEVPSTSEADEPRLKTPDLDLTQAEFVRDSTAEPELNLELNPGLGQLHPEGTFASVPCISRGDGGDYTIYGSLQDIPLFNAAMDCSDDTHGIALSSQSEPGRSICGPLSECHTQPQSVPFSPYQPEIERLSIFELEGFESEFEHEPDLALATDPESAKSTILETPSPPLEPDMRSNLADIQNLFNTTNELRTGSFILANEEKHIRDQMGKIVRSRFTQNVDPNARSTRSQTKKSTIERGKFLRSKRCYGAIS</sequence>
<feature type="compositionally biased region" description="Low complexity" evidence="1">
    <location>
        <begin position="939"/>
        <end position="950"/>
    </location>
</feature>
<feature type="compositionally biased region" description="Basic and acidic residues" evidence="1">
    <location>
        <begin position="138"/>
        <end position="149"/>
    </location>
</feature>
<feature type="compositionally biased region" description="Basic and acidic residues" evidence="1">
    <location>
        <begin position="760"/>
        <end position="777"/>
    </location>
</feature>
<gene>
    <name evidence="2" type="primary">MUC2</name>
    <name evidence="2" type="ORF">RSOLAG1IB_09272</name>
</gene>
<feature type="region of interest" description="Disordered" evidence="1">
    <location>
        <begin position="973"/>
        <end position="1028"/>
    </location>
</feature>
<evidence type="ECO:0000256" key="1">
    <source>
        <dbReference type="SAM" id="MobiDB-lite"/>
    </source>
</evidence>
<feature type="compositionally biased region" description="Low complexity" evidence="1">
    <location>
        <begin position="412"/>
        <end position="427"/>
    </location>
</feature>
<reference evidence="2 3" key="1">
    <citation type="submission" date="2014-11" db="EMBL/GenBank/DDBJ databases">
        <authorList>
            <person name="Wibberg Daniel"/>
        </authorList>
    </citation>
    <scope>NUCLEOTIDE SEQUENCE [LARGE SCALE GENOMIC DNA]</scope>
    <source>
        <strain evidence="2">Rhizoctonia solani AG1-IB 7/3/14</strain>
    </source>
</reference>
<feature type="compositionally biased region" description="Polar residues" evidence="1">
    <location>
        <begin position="546"/>
        <end position="557"/>
    </location>
</feature>
<feature type="compositionally biased region" description="Polar residues" evidence="1">
    <location>
        <begin position="273"/>
        <end position="296"/>
    </location>
</feature>
<dbReference type="EMBL" id="LN679140">
    <property type="protein sequence ID" value="CEL60000.1"/>
    <property type="molecule type" value="Genomic_DNA"/>
</dbReference>
<keyword evidence="3" id="KW-1185">Reference proteome</keyword>
<evidence type="ECO:0000313" key="2">
    <source>
        <dbReference type="EMBL" id="CEL60000.1"/>
    </source>
</evidence>
<dbReference type="Proteomes" id="UP000059188">
    <property type="component" value="Unassembled WGS sequence"/>
</dbReference>
<feature type="region of interest" description="Disordered" evidence="1">
    <location>
        <begin position="180"/>
        <end position="200"/>
    </location>
</feature>
<feature type="compositionally biased region" description="Low complexity" evidence="1">
    <location>
        <begin position="778"/>
        <end position="794"/>
    </location>
</feature>
<accession>A0A0B7FQQ8</accession>
<feature type="compositionally biased region" description="Polar residues" evidence="1">
    <location>
        <begin position="1281"/>
        <end position="1296"/>
    </location>
</feature>
<feature type="compositionally biased region" description="Polar residues" evidence="1">
    <location>
        <begin position="488"/>
        <end position="503"/>
    </location>
</feature>
<feature type="region of interest" description="Disordered" evidence="1">
    <location>
        <begin position="760"/>
        <end position="804"/>
    </location>
</feature>
<dbReference type="OrthoDB" id="298344at2759"/>
<feature type="compositionally biased region" description="Basic and acidic residues" evidence="1">
    <location>
        <begin position="452"/>
        <end position="465"/>
    </location>
</feature>
<feature type="compositionally biased region" description="Polar residues" evidence="1">
    <location>
        <begin position="714"/>
        <end position="723"/>
    </location>
</feature>
<feature type="compositionally biased region" description="Low complexity" evidence="1">
    <location>
        <begin position="609"/>
        <end position="618"/>
    </location>
</feature>
<proteinExistence type="predicted"/>
<feature type="region of interest" description="Disordered" evidence="1">
    <location>
        <begin position="1"/>
        <end position="159"/>
    </location>
</feature>
<feature type="region of interest" description="Disordered" evidence="1">
    <location>
        <begin position="935"/>
        <end position="961"/>
    </location>
</feature>
<feature type="compositionally biased region" description="Polar residues" evidence="1">
    <location>
        <begin position="951"/>
        <end position="961"/>
    </location>
</feature>
<dbReference type="STRING" id="1108050.A0A0B7FQQ8"/>